<sequence length="389" mass="43685">MFPNPAVEDRRAAAALSLGISLDKRSTADLAIVIAISVIYFIDLLAVLFMLWNRKYPPIKAKSPVLMASLFITCALWFVGDVQMNGHVTLANTVLTNCRGLGFWVRILLGICGAYAVFALRSFALYHVFCLNLPYRGMRVYLPVIFYAVCIIVYGIVALVLKSTATLYYVEPLDLCSSAIPFKASVFACVWVALAFVIFNYWRIRNIKSSFNESREMAVACTLIVATTLTTTLIQLLHPQYPLSLAYRVTVTVLCHLCTNIIWWGIMAIPLWNCIFRRTEYLDKWTDKLRMDGLQREYHIDSSSFIQGEFTPADIAMTQAIAMKQAYKGSDNYGFFYATEGGTTRTFITTGDDIYIGQDGTGSDSDRTTSWLKSRDSKDAGFGNDRLLL</sequence>
<proteinExistence type="predicted"/>
<dbReference type="Proteomes" id="UP001140096">
    <property type="component" value="Unassembled WGS sequence"/>
</dbReference>
<accession>A0ACC1LIZ7</accession>
<reference evidence="1" key="1">
    <citation type="submission" date="2022-07" db="EMBL/GenBank/DDBJ databases">
        <title>Phylogenomic reconstructions and comparative analyses of Kickxellomycotina fungi.</title>
        <authorList>
            <person name="Reynolds N.K."/>
            <person name="Stajich J.E."/>
            <person name="Barry K."/>
            <person name="Grigoriev I.V."/>
            <person name="Crous P."/>
            <person name="Smith M.E."/>
        </authorList>
    </citation>
    <scope>NUCLEOTIDE SEQUENCE</scope>
    <source>
        <strain evidence="1">CBS 102833</strain>
    </source>
</reference>
<dbReference type="EMBL" id="JANBUP010001014">
    <property type="protein sequence ID" value="KAJ2809138.1"/>
    <property type="molecule type" value="Genomic_DNA"/>
</dbReference>
<comment type="caution">
    <text evidence="1">The sequence shown here is derived from an EMBL/GenBank/DDBJ whole genome shotgun (WGS) entry which is preliminary data.</text>
</comment>
<name>A0ACC1LIZ7_9FUNG</name>
<evidence type="ECO:0000313" key="2">
    <source>
        <dbReference type="Proteomes" id="UP001140096"/>
    </source>
</evidence>
<protein>
    <submittedName>
        <fullName evidence="1">Uncharacterized protein</fullName>
    </submittedName>
</protein>
<organism evidence="1 2">
    <name type="scientific">Coemansia furcata</name>
    <dbReference type="NCBI Taxonomy" id="417177"/>
    <lineage>
        <taxon>Eukaryota</taxon>
        <taxon>Fungi</taxon>
        <taxon>Fungi incertae sedis</taxon>
        <taxon>Zoopagomycota</taxon>
        <taxon>Kickxellomycotina</taxon>
        <taxon>Kickxellomycetes</taxon>
        <taxon>Kickxellales</taxon>
        <taxon>Kickxellaceae</taxon>
        <taxon>Coemansia</taxon>
    </lineage>
</organism>
<keyword evidence="2" id="KW-1185">Reference proteome</keyword>
<evidence type="ECO:0000313" key="1">
    <source>
        <dbReference type="EMBL" id="KAJ2809138.1"/>
    </source>
</evidence>
<gene>
    <name evidence="1" type="ORF">H4S07_003264</name>
</gene>